<name>A0A0G4H518_VITBC</name>
<protein>
    <submittedName>
        <fullName evidence="3">Uncharacterized protein</fullName>
    </submittedName>
</protein>
<dbReference type="EMBL" id="CDMY01001006">
    <property type="protein sequence ID" value="CEM38887.1"/>
    <property type="molecule type" value="Genomic_DNA"/>
</dbReference>
<dbReference type="InParanoid" id="A0A0G4H518"/>
<evidence type="ECO:0000256" key="1">
    <source>
        <dbReference type="SAM" id="MobiDB-lite"/>
    </source>
</evidence>
<keyword evidence="2" id="KW-0472">Membrane</keyword>
<sequence length="441" mass="47998">MGSQATKMSGAAAAGGGGGSVADEPSSSAASAANGAARASSANQQQHQRTIDASHVPQDLAPTVAECVRSYSQLEALIDAHPTQFTAAVLLPILTRLLPGVVAAIFGGMVEVPLPQLALEVAASMTSPHRSAVSRALLLLAMRLLGVLLPIVGLGSFLMRIIPQLPLPQSLSHGCRIAVAIERLTRRLKRLERGGDWARWKPHLEMLYLLRGKRPVVLGDEHFDAFSSWAAIIGEREAVRQWKVLSRGVTVDHNGQQRQLMDGDGILFDLSYYVPALLASASRLFPHHTFDPADPPTELGSATYPSYTSMVAFELFFRLRDGHFPRYIREFQSHRSASAASQRVCELLAASPSDETQWGAGAIVFDKQYSDGGGQVRRVVFGSEVIGEGHMVAIQLCEWGHSRDVITYSTESAPHDKTRNVVMRVMGEHLEGKVWRGERER</sequence>
<keyword evidence="2" id="KW-0812">Transmembrane</keyword>
<dbReference type="AlphaFoldDB" id="A0A0G4H518"/>
<proteinExistence type="predicted"/>
<evidence type="ECO:0000313" key="3">
    <source>
        <dbReference type="EMBL" id="CEM38887.1"/>
    </source>
</evidence>
<keyword evidence="4" id="KW-1185">Reference proteome</keyword>
<organism evidence="3 4">
    <name type="scientific">Vitrella brassicaformis (strain CCMP3155)</name>
    <dbReference type="NCBI Taxonomy" id="1169540"/>
    <lineage>
        <taxon>Eukaryota</taxon>
        <taxon>Sar</taxon>
        <taxon>Alveolata</taxon>
        <taxon>Colpodellida</taxon>
        <taxon>Vitrellaceae</taxon>
        <taxon>Vitrella</taxon>
    </lineage>
</organism>
<keyword evidence="2" id="KW-1133">Transmembrane helix</keyword>
<evidence type="ECO:0000256" key="2">
    <source>
        <dbReference type="SAM" id="Phobius"/>
    </source>
</evidence>
<feature type="compositionally biased region" description="Low complexity" evidence="1">
    <location>
        <begin position="21"/>
        <end position="42"/>
    </location>
</feature>
<dbReference type="PhylomeDB" id="A0A0G4H518"/>
<accession>A0A0G4H518</accession>
<dbReference type="VEuPathDB" id="CryptoDB:Vbra_22451"/>
<dbReference type="Proteomes" id="UP000041254">
    <property type="component" value="Unassembled WGS sequence"/>
</dbReference>
<feature type="transmembrane region" description="Helical" evidence="2">
    <location>
        <begin position="137"/>
        <end position="159"/>
    </location>
</feature>
<evidence type="ECO:0000313" key="4">
    <source>
        <dbReference type="Proteomes" id="UP000041254"/>
    </source>
</evidence>
<feature type="region of interest" description="Disordered" evidence="1">
    <location>
        <begin position="1"/>
        <end position="56"/>
    </location>
</feature>
<reference evidence="3 4" key="1">
    <citation type="submission" date="2014-11" db="EMBL/GenBank/DDBJ databases">
        <authorList>
            <person name="Zhu J."/>
            <person name="Qi W."/>
            <person name="Song R."/>
        </authorList>
    </citation>
    <scope>NUCLEOTIDE SEQUENCE [LARGE SCALE GENOMIC DNA]</scope>
</reference>
<gene>
    <name evidence="3" type="ORF">Vbra_22451</name>
</gene>